<dbReference type="InterPro" id="IPR002528">
    <property type="entry name" value="MATE_fam"/>
</dbReference>
<evidence type="ECO:0000256" key="3">
    <source>
        <dbReference type="ARBA" id="ARBA00022449"/>
    </source>
</evidence>
<feature type="transmembrane region" description="Helical" evidence="10">
    <location>
        <begin position="357"/>
        <end position="375"/>
    </location>
</feature>
<evidence type="ECO:0000256" key="9">
    <source>
        <dbReference type="ARBA" id="ARBA00031636"/>
    </source>
</evidence>
<dbReference type="PANTHER" id="PTHR43298">
    <property type="entry name" value="MULTIDRUG RESISTANCE PROTEIN NORM-RELATED"/>
    <property type="match status" value="1"/>
</dbReference>
<name>A0A0A2ZYI6_9PAST</name>
<dbReference type="Proteomes" id="UP000030554">
    <property type="component" value="Unassembled WGS sequence"/>
</dbReference>
<dbReference type="NCBIfam" id="TIGR00797">
    <property type="entry name" value="matE"/>
    <property type="match status" value="1"/>
</dbReference>
<feature type="transmembrane region" description="Helical" evidence="10">
    <location>
        <begin position="250"/>
        <end position="272"/>
    </location>
</feature>
<dbReference type="PIRSF" id="PIRSF006603">
    <property type="entry name" value="DinF"/>
    <property type="match status" value="1"/>
</dbReference>
<feature type="transmembrane region" description="Helical" evidence="10">
    <location>
        <begin position="429"/>
        <end position="447"/>
    </location>
</feature>
<dbReference type="GO" id="GO:0005886">
    <property type="term" value="C:plasma membrane"/>
    <property type="evidence" value="ECO:0007669"/>
    <property type="project" value="UniProtKB-SubCell"/>
</dbReference>
<evidence type="ECO:0000256" key="6">
    <source>
        <dbReference type="ARBA" id="ARBA00022989"/>
    </source>
</evidence>
<reference evidence="11 12" key="1">
    <citation type="submission" date="2014-07" db="EMBL/GenBank/DDBJ databases">
        <title>Chaperone-usher fimbriae in a diverse selection of Gallibacterium genomes.</title>
        <authorList>
            <person name="Kudirkiene E."/>
            <person name="Bager R.J."/>
            <person name="Johnson T.J."/>
            <person name="Bojesen A.M."/>
        </authorList>
    </citation>
    <scope>NUCLEOTIDE SEQUENCE [LARGE SCALE GENOMIC DNA]</scope>
    <source>
        <strain evidence="11 12">4895</strain>
    </source>
</reference>
<gene>
    <name evidence="11" type="ORF">IO48_09960</name>
</gene>
<comment type="caution">
    <text evidence="11">The sequence shown here is derived from an EMBL/GenBank/DDBJ whole genome shotgun (WGS) entry which is preliminary data.</text>
</comment>
<feature type="transmembrane region" description="Helical" evidence="10">
    <location>
        <begin position="292"/>
        <end position="313"/>
    </location>
</feature>
<dbReference type="AlphaFoldDB" id="A0A0A2ZYI6"/>
<sequence length="468" mass="52063">MNVGHFMTNWQRYKTQIIELIKLATPILLAQIAQNSMGLVDTIMAGRVSAKDMAAISVGASIWFPLLLFGQGLLLALPPTISYLNGSGKRNLIAHQVRQGFWIAFTISIPIFLIVYNARFIIDYMQMDEELAQITIGYLKVMAFGALPYLLMITFRCLNDGIAKTKPAMVIAFTCLLLNIPLNYIFIYGAFGIPAFGAIGCGIATMILNWVAFILITIYCYNVPSQRDLKIFAHIIEKPNWKTLNKLIRLGFPIAVAICCEVLLFCIISLLISPFGAEIIASHQIALNTSSFIYMLPMSISMATTILVGQNLGKGKPAVAKQFTYCALFFGLTVTCFTASLTLLFRERIASIFVNDMEVIMMASSLLIFAALYQFSDTVQSIIGGALRGYKDTKSVLWISLFGYWVVGMPVGYILGMTDWIVPHMTAKGFWIGFVFCLTTAAILLFLRLRHIQKLPDEVLLAHLDKIK</sequence>
<protein>
    <recommendedName>
        <fullName evidence="9">Multidrug-efflux transporter</fullName>
    </recommendedName>
</protein>
<dbReference type="PANTHER" id="PTHR43298:SF2">
    <property type="entry name" value="FMN_FAD EXPORTER YEEO-RELATED"/>
    <property type="match status" value="1"/>
</dbReference>
<evidence type="ECO:0000256" key="8">
    <source>
        <dbReference type="ARBA" id="ARBA00023136"/>
    </source>
</evidence>
<evidence type="ECO:0000256" key="2">
    <source>
        <dbReference type="ARBA" id="ARBA00022448"/>
    </source>
</evidence>
<evidence type="ECO:0000256" key="1">
    <source>
        <dbReference type="ARBA" id="ARBA00004429"/>
    </source>
</evidence>
<feature type="transmembrane region" description="Helical" evidence="10">
    <location>
        <begin position="170"/>
        <end position="191"/>
    </location>
</feature>
<keyword evidence="8 10" id="KW-0472">Membrane</keyword>
<proteinExistence type="predicted"/>
<dbReference type="CDD" id="cd13131">
    <property type="entry name" value="MATE_NorM_like"/>
    <property type="match status" value="1"/>
</dbReference>
<evidence type="ECO:0000313" key="11">
    <source>
        <dbReference type="EMBL" id="KGQ59885.1"/>
    </source>
</evidence>
<dbReference type="GO" id="GO:0006811">
    <property type="term" value="P:monoatomic ion transport"/>
    <property type="evidence" value="ECO:0007669"/>
    <property type="project" value="UniProtKB-KW"/>
</dbReference>
<accession>A0A0A2ZYI6</accession>
<keyword evidence="3" id="KW-0050">Antiport</keyword>
<feature type="transmembrane region" description="Helical" evidence="10">
    <location>
        <begin position="396"/>
        <end position="417"/>
    </location>
</feature>
<feature type="transmembrane region" description="Helical" evidence="10">
    <location>
        <begin position="101"/>
        <end position="122"/>
    </location>
</feature>
<keyword evidence="2" id="KW-0813">Transport</keyword>
<feature type="transmembrane region" description="Helical" evidence="10">
    <location>
        <begin position="62"/>
        <end position="81"/>
    </location>
</feature>
<dbReference type="GO" id="GO:0042910">
    <property type="term" value="F:xenobiotic transmembrane transporter activity"/>
    <property type="evidence" value="ECO:0007669"/>
    <property type="project" value="InterPro"/>
</dbReference>
<evidence type="ECO:0000256" key="7">
    <source>
        <dbReference type="ARBA" id="ARBA00023065"/>
    </source>
</evidence>
<dbReference type="InterPro" id="IPR048279">
    <property type="entry name" value="MdtK-like"/>
</dbReference>
<feature type="transmembrane region" description="Helical" evidence="10">
    <location>
        <begin position="134"/>
        <end position="158"/>
    </location>
</feature>
<evidence type="ECO:0000256" key="5">
    <source>
        <dbReference type="ARBA" id="ARBA00022692"/>
    </source>
</evidence>
<keyword evidence="7" id="KW-0406">Ion transport</keyword>
<dbReference type="Pfam" id="PF01554">
    <property type="entry name" value="MatE"/>
    <property type="match status" value="2"/>
</dbReference>
<feature type="transmembrane region" description="Helical" evidence="10">
    <location>
        <begin position="197"/>
        <end position="221"/>
    </location>
</feature>
<evidence type="ECO:0000256" key="4">
    <source>
        <dbReference type="ARBA" id="ARBA00022475"/>
    </source>
</evidence>
<evidence type="ECO:0000313" key="12">
    <source>
        <dbReference type="Proteomes" id="UP000030554"/>
    </source>
</evidence>
<keyword evidence="6 10" id="KW-1133">Transmembrane helix</keyword>
<keyword evidence="5 10" id="KW-0812">Transmembrane</keyword>
<dbReference type="InterPro" id="IPR050222">
    <property type="entry name" value="MATE_MdtK"/>
</dbReference>
<dbReference type="RefSeq" id="WP_039164313.1">
    <property type="nucleotide sequence ID" value="NZ_JPJQ01000051.1"/>
</dbReference>
<dbReference type="GO" id="GO:0015297">
    <property type="term" value="F:antiporter activity"/>
    <property type="evidence" value="ECO:0007669"/>
    <property type="project" value="UniProtKB-KW"/>
</dbReference>
<comment type="subcellular location">
    <subcellularLocation>
        <location evidence="1">Cell inner membrane</location>
        <topology evidence="1">Multi-pass membrane protein</topology>
    </subcellularLocation>
</comment>
<feature type="transmembrane region" description="Helical" evidence="10">
    <location>
        <begin position="325"/>
        <end position="345"/>
    </location>
</feature>
<evidence type="ECO:0000256" key="10">
    <source>
        <dbReference type="SAM" id="Phobius"/>
    </source>
</evidence>
<organism evidence="11 12">
    <name type="scientific">Gallibacterium anatis 4895</name>
    <dbReference type="NCBI Taxonomy" id="1396510"/>
    <lineage>
        <taxon>Bacteria</taxon>
        <taxon>Pseudomonadati</taxon>
        <taxon>Pseudomonadota</taxon>
        <taxon>Gammaproteobacteria</taxon>
        <taxon>Pasteurellales</taxon>
        <taxon>Pasteurellaceae</taxon>
        <taxon>Gallibacterium</taxon>
    </lineage>
</organism>
<dbReference type="EMBL" id="JPJQ01000051">
    <property type="protein sequence ID" value="KGQ59885.1"/>
    <property type="molecule type" value="Genomic_DNA"/>
</dbReference>
<keyword evidence="4" id="KW-1003">Cell membrane</keyword>